<accession>A0ABS0MAH7</accession>
<keyword evidence="2" id="KW-1185">Reference proteome</keyword>
<gene>
    <name evidence="1" type="ORF">I5U13_06305</name>
</gene>
<reference evidence="1 2" key="1">
    <citation type="submission" date="2020-11" db="EMBL/GenBank/DDBJ databases">
        <title>Enhanced detection system for hospital associated transmission using whole genome sequencing surveillance.</title>
        <authorList>
            <person name="Harrison L.H."/>
            <person name="Van Tyne D."/>
            <person name="Marsh J.W."/>
            <person name="Griffith M.P."/>
            <person name="Snyder D.J."/>
            <person name="Cooper V.S."/>
            <person name="Mustapha M."/>
        </authorList>
    </citation>
    <scope>NUCLEOTIDE SEQUENCE [LARGE SCALE GENOMIC DNA]</scope>
    <source>
        <strain evidence="1 2">SER00230</strain>
    </source>
</reference>
<evidence type="ECO:0000313" key="1">
    <source>
        <dbReference type="EMBL" id="MBH1929277.1"/>
    </source>
</evidence>
<proteinExistence type="predicted"/>
<dbReference type="RefSeq" id="WP_126532606.1">
    <property type="nucleotide sequence ID" value="NZ_LR134493.1"/>
</dbReference>
<name>A0ABS0MAH7_SERRU</name>
<evidence type="ECO:0000313" key="2">
    <source>
        <dbReference type="Proteomes" id="UP000624159"/>
    </source>
</evidence>
<protein>
    <submittedName>
        <fullName evidence="1">Uncharacterized protein</fullName>
    </submittedName>
</protein>
<dbReference type="Proteomes" id="UP000624159">
    <property type="component" value="Unassembled WGS sequence"/>
</dbReference>
<comment type="caution">
    <text evidence="1">The sequence shown here is derived from an EMBL/GenBank/DDBJ whole genome shotgun (WGS) entry which is preliminary data.</text>
</comment>
<organism evidence="1 2">
    <name type="scientific">Serratia rubidaea</name>
    <name type="common">Serratia marinorubra</name>
    <dbReference type="NCBI Taxonomy" id="61652"/>
    <lineage>
        <taxon>Bacteria</taxon>
        <taxon>Pseudomonadati</taxon>
        <taxon>Pseudomonadota</taxon>
        <taxon>Gammaproteobacteria</taxon>
        <taxon>Enterobacterales</taxon>
        <taxon>Yersiniaceae</taxon>
        <taxon>Serratia</taxon>
    </lineage>
</organism>
<sequence>MFAIGTGNEEKVAWLDTQEWYTATSTALDIVSLAGAGAGLKSTLETYRLMKSTSSAGGLNWLKTLSRPERKRITEEILA</sequence>
<dbReference type="EMBL" id="JADULK010000002">
    <property type="protein sequence ID" value="MBH1929277.1"/>
    <property type="molecule type" value="Genomic_DNA"/>
</dbReference>